<feature type="binding site" evidence="4">
    <location>
        <position position="128"/>
    </location>
    <ligand>
        <name>Zn(2+)</name>
        <dbReference type="ChEBI" id="CHEBI:29105"/>
        <label>1</label>
    </ligand>
</feature>
<dbReference type="EMBL" id="LK023313">
    <property type="protein sequence ID" value="CDS02939.1"/>
    <property type="molecule type" value="Genomic_DNA"/>
</dbReference>
<evidence type="ECO:0000256" key="4">
    <source>
        <dbReference type="PIRSR" id="PIRSR623088-3"/>
    </source>
</evidence>
<name>A0A077W8S3_9FUNG</name>
<feature type="binding site" evidence="4">
    <location>
        <position position="295"/>
    </location>
    <ligand>
        <name>Zn(2+)</name>
        <dbReference type="ChEBI" id="CHEBI:29105"/>
        <label>1</label>
    </ligand>
</feature>
<feature type="region of interest" description="Disordered" evidence="5">
    <location>
        <begin position="238"/>
        <end position="270"/>
    </location>
</feature>
<feature type="binding site" evidence="4">
    <location>
        <position position="129"/>
    </location>
    <ligand>
        <name>Zn(2+)</name>
        <dbReference type="ChEBI" id="CHEBI:29105"/>
        <label>2</label>
    </ligand>
</feature>
<feature type="compositionally biased region" description="Low complexity" evidence="5">
    <location>
        <begin position="254"/>
        <end position="265"/>
    </location>
</feature>
<sequence length="532" mass="60570">MIILKHNTLSANDLFSIERHLIRWLDCKGQPIVDSDFNVLDLQRTDLYGHLLGIFAKLDIFTTLDISPSQMLDFLIDVDATYLDAPYHSFYHAVDIVTVLYYILTELEAEQYLSRLDIAALLLAALCHDAGHPGYTNLFQVNIKTQLADRYNNTSVLESYSVDIARSLLYKHKLLKSLSTGQNGLLEDDNSFMCTIENLILSTDMVYHYELQQQAGKLEECLADHYLDDEDDFDDWSMSSDSEESLYTPTSITSSEASSSKSNNNSHHHHHHHHAALLSCEQRLSLCRILLHAADISNTVRPWPISKQWSDLIVQEFFRQGDAEKVAGLPVSPGMDRDHSTQPDISLKFGDYVVKPYFEALTGFLPMARSFLVTLADNKNEWERLKDQPEAAMPPLSCLAHERQFPTSLLPPEPVLNPSGRRVSVAAGMVVIPDDQNVSIRQRQRSTLVLRRPPPTTIREHHHYRHLLHQDIYADYRRPSAATITTTPSHAAYCSTTLHHHHHWPSPLLLKPVSFEPLYHPQDRFTTTPLVP</sequence>
<evidence type="ECO:0000256" key="2">
    <source>
        <dbReference type="ARBA" id="ARBA00022801"/>
    </source>
</evidence>
<dbReference type="SMART" id="SM00471">
    <property type="entry name" value="HDc"/>
    <property type="match status" value="1"/>
</dbReference>
<evidence type="ECO:0000256" key="5">
    <source>
        <dbReference type="SAM" id="MobiDB-lite"/>
    </source>
</evidence>
<feature type="domain" description="PDEase" evidence="6">
    <location>
        <begin position="10"/>
        <end position="389"/>
    </location>
</feature>
<accession>A0A077W8S3</accession>
<dbReference type="GO" id="GO:0007165">
    <property type="term" value="P:signal transduction"/>
    <property type="evidence" value="ECO:0007669"/>
    <property type="project" value="InterPro"/>
</dbReference>
<feature type="active site" description="Proton donor" evidence="3">
    <location>
        <position position="88"/>
    </location>
</feature>
<dbReference type="OrthoDB" id="546632at2759"/>
<keyword evidence="2" id="KW-0378">Hydrolase</keyword>
<proteinExistence type="predicted"/>
<dbReference type="Gene3D" id="1.10.1300.10">
    <property type="entry name" value="3'5'-cyclic nucleotide phosphodiesterase, catalytic domain"/>
    <property type="match status" value="1"/>
</dbReference>
<dbReference type="PROSITE" id="PS51845">
    <property type="entry name" value="PDEASE_I_2"/>
    <property type="match status" value="1"/>
</dbReference>
<dbReference type="PRINTS" id="PR00387">
    <property type="entry name" value="PDIESTERASE1"/>
</dbReference>
<dbReference type="InterPro" id="IPR036971">
    <property type="entry name" value="PDEase_catalytic_dom_sf"/>
</dbReference>
<dbReference type="GO" id="GO:0004114">
    <property type="term" value="F:3',5'-cyclic-nucleotide phosphodiesterase activity"/>
    <property type="evidence" value="ECO:0007669"/>
    <property type="project" value="InterPro"/>
</dbReference>
<evidence type="ECO:0000256" key="3">
    <source>
        <dbReference type="PIRSR" id="PIRSR623088-1"/>
    </source>
</evidence>
<dbReference type="PANTHER" id="PTHR11347">
    <property type="entry name" value="CYCLIC NUCLEOTIDE PHOSPHODIESTERASE"/>
    <property type="match status" value="1"/>
</dbReference>
<dbReference type="Pfam" id="PF00233">
    <property type="entry name" value="PDEase_I"/>
    <property type="match status" value="1"/>
</dbReference>
<dbReference type="InterPro" id="IPR002073">
    <property type="entry name" value="PDEase_catalytic_dom"/>
</dbReference>
<protein>
    <recommendedName>
        <fullName evidence="6">PDEase domain-containing protein</fullName>
    </recommendedName>
</protein>
<evidence type="ECO:0000256" key="1">
    <source>
        <dbReference type="ARBA" id="ARBA00022723"/>
    </source>
</evidence>
<feature type="binding site" evidence="4">
    <location>
        <position position="92"/>
    </location>
    <ligand>
        <name>Zn(2+)</name>
        <dbReference type="ChEBI" id="CHEBI:29105"/>
        <label>1</label>
    </ligand>
</feature>
<feature type="binding site" evidence="4">
    <location>
        <position position="129"/>
    </location>
    <ligand>
        <name>Zn(2+)</name>
        <dbReference type="ChEBI" id="CHEBI:29105"/>
        <label>1</label>
    </ligand>
</feature>
<organism evidence="7">
    <name type="scientific">Lichtheimia ramosa</name>
    <dbReference type="NCBI Taxonomy" id="688394"/>
    <lineage>
        <taxon>Eukaryota</taxon>
        <taxon>Fungi</taxon>
        <taxon>Fungi incertae sedis</taxon>
        <taxon>Mucoromycota</taxon>
        <taxon>Mucoromycotina</taxon>
        <taxon>Mucoromycetes</taxon>
        <taxon>Mucorales</taxon>
        <taxon>Lichtheimiaceae</taxon>
        <taxon>Lichtheimia</taxon>
    </lineage>
</organism>
<dbReference type="InterPro" id="IPR023088">
    <property type="entry name" value="PDEase"/>
</dbReference>
<gene>
    <name evidence="7" type="ORF">LRAMOSA00341</name>
</gene>
<dbReference type="InterPro" id="IPR003607">
    <property type="entry name" value="HD/PDEase_dom"/>
</dbReference>
<evidence type="ECO:0000313" key="7">
    <source>
        <dbReference type="EMBL" id="CDS02939.1"/>
    </source>
</evidence>
<dbReference type="AlphaFoldDB" id="A0A077W8S3"/>
<evidence type="ECO:0000259" key="6">
    <source>
        <dbReference type="PROSITE" id="PS51845"/>
    </source>
</evidence>
<dbReference type="GO" id="GO:0046872">
    <property type="term" value="F:metal ion binding"/>
    <property type="evidence" value="ECO:0007669"/>
    <property type="project" value="UniProtKB-KW"/>
</dbReference>
<reference evidence="7" key="1">
    <citation type="journal article" date="2014" name="Genome Announc.">
        <title>De novo whole-genome sequence and genome annotation of Lichtheimia ramosa.</title>
        <authorList>
            <person name="Linde J."/>
            <person name="Schwartze V."/>
            <person name="Binder U."/>
            <person name="Lass-Florl C."/>
            <person name="Voigt K."/>
            <person name="Horn F."/>
        </authorList>
    </citation>
    <scope>NUCLEOTIDE SEQUENCE</scope>
    <source>
        <strain evidence="7">JMRC FSU:6197</strain>
    </source>
</reference>
<keyword evidence="1 4" id="KW-0479">Metal-binding</keyword>
<dbReference type="SUPFAM" id="SSF109604">
    <property type="entry name" value="HD-domain/PDEase-like"/>
    <property type="match status" value="1"/>
</dbReference>